<dbReference type="EMBL" id="SOAU01000001">
    <property type="protein sequence ID" value="TDT16860.1"/>
    <property type="molecule type" value="Genomic_DNA"/>
</dbReference>
<dbReference type="SUPFAM" id="SSF56752">
    <property type="entry name" value="D-aminoacid aminotransferase-like PLP-dependent enzymes"/>
    <property type="match status" value="1"/>
</dbReference>
<dbReference type="PANTHER" id="PTHR42743:SF11">
    <property type="entry name" value="AMINODEOXYCHORISMATE LYASE"/>
    <property type="match status" value="1"/>
</dbReference>
<dbReference type="PANTHER" id="PTHR42743">
    <property type="entry name" value="AMINO-ACID AMINOTRANSFERASE"/>
    <property type="match status" value="1"/>
</dbReference>
<dbReference type="GO" id="GO:0016829">
    <property type="term" value="F:lyase activity"/>
    <property type="evidence" value="ECO:0007669"/>
    <property type="project" value="UniProtKB-KW"/>
</dbReference>
<name>A0A4R7I104_9ACTN</name>
<gene>
    <name evidence="2" type="ORF">BDK89_2459</name>
</gene>
<dbReference type="Gene3D" id="3.20.10.10">
    <property type="entry name" value="D-amino Acid Aminotransferase, subunit A, domain 2"/>
    <property type="match status" value="1"/>
</dbReference>
<dbReference type="InterPro" id="IPR050571">
    <property type="entry name" value="Class-IV_PLP-Dep_Aminotrnsfr"/>
</dbReference>
<dbReference type="NCBIfam" id="NF005888">
    <property type="entry name" value="PRK07849.1-3"/>
    <property type="match status" value="1"/>
</dbReference>
<dbReference type="OrthoDB" id="9805628at2"/>
<proteinExistence type="inferred from homology"/>
<dbReference type="GO" id="GO:0046394">
    <property type="term" value="P:carboxylic acid biosynthetic process"/>
    <property type="evidence" value="ECO:0007669"/>
    <property type="project" value="UniProtKB-ARBA"/>
</dbReference>
<dbReference type="GO" id="GO:0005829">
    <property type="term" value="C:cytosol"/>
    <property type="evidence" value="ECO:0007669"/>
    <property type="project" value="TreeGrafter"/>
</dbReference>
<dbReference type="AlphaFoldDB" id="A0A4R7I104"/>
<organism evidence="2 3">
    <name type="scientific">Ilumatobacter fluminis</name>
    <dbReference type="NCBI Taxonomy" id="467091"/>
    <lineage>
        <taxon>Bacteria</taxon>
        <taxon>Bacillati</taxon>
        <taxon>Actinomycetota</taxon>
        <taxon>Acidimicrobiia</taxon>
        <taxon>Acidimicrobiales</taxon>
        <taxon>Ilumatobacteraceae</taxon>
        <taxon>Ilumatobacter</taxon>
    </lineage>
</organism>
<comment type="similarity">
    <text evidence="1">Belongs to the class-IV pyridoxal-phosphate-dependent aminotransferase family.</text>
</comment>
<keyword evidence="3" id="KW-1185">Reference proteome</keyword>
<dbReference type="RefSeq" id="WP_133869195.1">
    <property type="nucleotide sequence ID" value="NZ_SOAU01000001.1"/>
</dbReference>
<dbReference type="InterPro" id="IPR036038">
    <property type="entry name" value="Aminotransferase-like"/>
</dbReference>
<dbReference type="InterPro" id="IPR043132">
    <property type="entry name" value="BCAT-like_C"/>
</dbReference>
<dbReference type="Gene3D" id="3.30.470.10">
    <property type="match status" value="1"/>
</dbReference>
<reference evidence="2 3" key="1">
    <citation type="submission" date="2019-03" db="EMBL/GenBank/DDBJ databases">
        <title>Sequencing the genomes of 1000 actinobacteria strains.</title>
        <authorList>
            <person name="Klenk H.-P."/>
        </authorList>
    </citation>
    <scope>NUCLEOTIDE SEQUENCE [LARGE SCALE GENOMIC DNA]</scope>
    <source>
        <strain evidence="2 3">DSM 18936</strain>
    </source>
</reference>
<dbReference type="InterPro" id="IPR001544">
    <property type="entry name" value="Aminotrans_IV"/>
</dbReference>
<evidence type="ECO:0000313" key="2">
    <source>
        <dbReference type="EMBL" id="TDT16860.1"/>
    </source>
</evidence>
<dbReference type="InterPro" id="IPR043131">
    <property type="entry name" value="BCAT-like_N"/>
</dbReference>
<dbReference type="Pfam" id="PF01063">
    <property type="entry name" value="Aminotran_4"/>
    <property type="match status" value="1"/>
</dbReference>
<dbReference type="Proteomes" id="UP000294558">
    <property type="component" value="Unassembled WGS sequence"/>
</dbReference>
<evidence type="ECO:0000313" key="3">
    <source>
        <dbReference type="Proteomes" id="UP000294558"/>
    </source>
</evidence>
<sequence>MPDAPLVAVLGHGICSDEPVLHADDLGLTRGDGCFEATRIQVDGAGTHVDHLEAHLARFRRSAASLEIDVDDAAWRALLDEVIAAWQQPGEAILRWMLTRGRERGGGPSGVVTVTPLDERTLRARDGIAVVLLDRGHPADAFVERPWLLGGVKTLSYAVNVAAGREAARRGADDAIFVSTDGVVLEAPRAAVVWRFGERLGTTPTDGTGVLASITCDVALAAARSDGVGVDVELRPVDDLFGSDGVWLVSSGRLVAPVTTIDGRSIATDDAWTDRMRSFTTRR</sequence>
<accession>A0A4R7I104</accession>
<comment type="caution">
    <text evidence="2">The sequence shown here is derived from an EMBL/GenBank/DDBJ whole genome shotgun (WGS) entry which is preliminary data.</text>
</comment>
<evidence type="ECO:0000256" key="1">
    <source>
        <dbReference type="ARBA" id="ARBA00009320"/>
    </source>
</evidence>
<protein>
    <submittedName>
        <fullName evidence="2">4-amino-4-deoxychorismate lyase</fullName>
    </submittedName>
</protein>
<keyword evidence="2" id="KW-0456">Lyase</keyword>